<name>A0A418R2C8_9BACT</name>
<evidence type="ECO:0000313" key="3">
    <source>
        <dbReference type="Proteomes" id="UP000284250"/>
    </source>
</evidence>
<dbReference type="Pfam" id="PF00004">
    <property type="entry name" value="AAA"/>
    <property type="match status" value="1"/>
</dbReference>
<proteinExistence type="predicted"/>
<accession>A0A418R2C8</accession>
<dbReference type="RefSeq" id="WP_119655092.1">
    <property type="nucleotide sequence ID" value="NZ_JBHUOI010000008.1"/>
</dbReference>
<dbReference type="InterPro" id="IPR050747">
    <property type="entry name" value="Mitochondrial_chaperone_BCS1"/>
</dbReference>
<dbReference type="AlphaFoldDB" id="A0A418R2C8"/>
<dbReference type="GO" id="GO:0016887">
    <property type="term" value="F:ATP hydrolysis activity"/>
    <property type="evidence" value="ECO:0007669"/>
    <property type="project" value="InterPro"/>
</dbReference>
<organism evidence="2 3">
    <name type="scientific">Hymenobacter rubripertinctus</name>
    <dbReference type="NCBI Taxonomy" id="2029981"/>
    <lineage>
        <taxon>Bacteria</taxon>
        <taxon>Pseudomonadati</taxon>
        <taxon>Bacteroidota</taxon>
        <taxon>Cytophagia</taxon>
        <taxon>Cytophagales</taxon>
        <taxon>Hymenobacteraceae</taxon>
        <taxon>Hymenobacter</taxon>
    </lineage>
</organism>
<keyword evidence="2" id="KW-0547">Nucleotide-binding</keyword>
<dbReference type="OrthoDB" id="7438987at2"/>
<evidence type="ECO:0000313" key="2">
    <source>
        <dbReference type="EMBL" id="RIY11573.1"/>
    </source>
</evidence>
<dbReference type="EMBL" id="QYCN01000008">
    <property type="protein sequence ID" value="RIY11573.1"/>
    <property type="molecule type" value="Genomic_DNA"/>
</dbReference>
<dbReference type="SUPFAM" id="SSF52540">
    <property type="entry name" value="P-loop containing nucleoside triphosphate hydrolases"/>
    <property type="match status" value="1"/>
</dbReference>
<dbReference type="PANTHER" id="PTHR23070">
    <property type="entry name" value="BCS1 AAA-TYPE ATPASE"/>
    <property type="match status" value="1"/>
</dbReference>
<keyword evidence="3" id="KW-1185">Reference proteome</keyword>
<protein>
    <submittedName>
        <fullName evidence="2">ATP-binding protein</fullName>
    </submittedName>
</protein>
<dbReference type="InterPro" id="IPR027417">
    <property type="entry name" value="P-loop_NTPase"/>
</dbReference>
<dbReference type="Gene3D" id="3.40.50.300">
    <property type="entry name" value="P-loop containing nucleotide triphosphate hydrolases"/>
    <property type="match status" value="1"/>
</dbReference>
<keyword evidence="2" id="KW-0067">ATP-binding</keyword>
<sequence>MDFTKYFAGGAILSAVVGFWDKIKAVLWRIVSLFIQQVEIPTAGMQAALTTYLINNYKFSRVYDKVYGAVNESRRDGRYGLTPYELYGQRSIIFWNGKWPFWFSNNQNNDGKNQDSHHDHVYEHNSSTTTITFLRGTLNVDFIITAACKAKNDATWRISQDGIEESRFTIYYVPEKRETQDEYTPTSDGLPWYEQAKYRLVGIDSNALGRASVSTGKALDNLIFPKRIKDLIGEIERWNKSKEWYQSKNIPWKRGWLLYGLPGTGKTALARAFAEDMHLPIYVFSLAQLDNAGLMKAWAKMQVNTPCIALIEDMDNVFHGRENVSRRSVGFMPFVQSSNTEEGEENNTQNGPLAPLTFDCLLNCLDGIEKAGGIFTIITANDLSKIDSALGIPGKAADGASEVISTRPGRIDKAIELGYMEPEDMRIMASRILDGYDSEFAAMIEYIERQDFKKETPAQFQERCGQIALESYWREQELERAAILTPTQGDTRINQLSAMNN</sequence>
<gene>
    <name evidence="2" type="ORF">D0T11_07120</name>
</gene>
<reference evidence="2 3" key="1">
    <citation type="submission" date="2019-01" db="EMBL/GenBank/DDBJ databases">
        <title>Hymenobacter humicola sp. nov., isolated from soils in Antarctica.</title>
        <authorList>
            <person name="Sedlacek I."/>
            <person name="Holochova P."/>
            <person name="Kralova S."/>
            <person name="Pantucek R."/>
            <person name="Stankova E."/>
            <person name="Vrbovska V."/>
            <person name="Kristofova L."/>
            <person name="Svec P."/>
            <person name="Busse H.-J."/>
        </authorList>
    </citation>
    <scope>NUCLEOTIDE SEQUENCE [LARGE SCALE GENOMIC DNA]</scope>
    <source>
        <strain evidence="2 3">CCM 8852</strain>
    </source>
</reference>
<comment type="caution">
    <text evidence="2">The sequence shown here is derived from an EMBL/GenBank/DDBJ whole genome shotgun (WGS) entry which is preliminary data.</text>
</comment>
<dbReference type="Proteomes" id="UP000284250">
    <property type="component" value="Unassembled WGS sequence"/>
</dbReference>
<dbReference type="GO" id="GO:0005524">
    <property type="term" value="F:ATP binding"/>
    <property type="evidence" value="ECO:0007669"/>
    <property type="project" value="UniProtKB-KW"/>
</dbReference>
<evidence type="ECO:0000259" key="1">
    <source>
        <dbReference type="Pfam" id="PF00004"/>
    </source>
</evidence>
<dbReference type="InterPro" id="IPR003959">
    <property type="entry name" value="ATPase_AAA_core"/>
</dbReference>
<feature type="domain" description="ATPase AAA-type core" evidence="1">
    <location>
        <begin position="257"/>
        <end position="391"/>
    </location>
</feature>